<dbReference type="InterPro" id="IPR000626">
    <property type="entry name" value="Ubiquitin-like_dom"/>
</dbReference>
<dbReference type="AlphaFoldDB" id="M4BXE8"/>
<dbReference type="OMA" id="QGILTMR"/>
<dbReference type="STRING" id="559515.M4BXE8"/>
<dbReference type="GO" id="GO:0031593">
    <property type="term" value="F:polyubiquitin modification-dependent protein binding"/>
    <property type="evidence" value="ECO:0007669"/>
    <property type="project" value="TreeGrafter"/>
</dbReference>
<reference evidence="4" key="1">
    <citation type="journal article" date="2010" name="Science">
        <title>Signatures of adaptation to obligate biotrophy in the Hyaloperonospora arabidopsidis genome.</title>
        <authorList>
            <person name="Baxter L."/>
            <person name="Tripathy S."/>
            <person name="Ishaque N."/>
            <person name="Boot N."/>
            <person name="Cabral A."/>
            <person name="Kemen E."/>
            <person name="Thines M."/>
            <person name="Ah-Fong A."/>
            <person name="Anderson R."/>
            <person name="Badejoko W."/>
            <person name="Bittner-Eddy P."/>
            <person name="Boore J.L."/>
            <person name="Chibucos M.C."/>
            <person name="Coates M."/>
            <person name="Dehal P."/>
            <person name="Delehaunty K."/>
            <person name="Dong S."/>
            <person name="Downton P."/>
            <person name="Dumas B."/>
            <person name="Fabro G."/>
            <person name="Fronick C."/>
            <person name="Fuerstenberg S.I."/>
            <person name="Fulton L."/>
            <person name="Gaulin E."/>
            <person name="Govers F."/>
            <person name="Hughes L."/>
            <person name="Humphray S."/>
            <person name="Jiang R.H."/>
            <person name="Judelson H."/>
            <person name="Kamoun S."/>
            <person name="Kyung K."/>
            <person name="Meijer H."/>
            <person name="Minx P."/>
            <person name="Morris P."/>
            <person name="Nelson J."/>
            <person name="Phuntumart V."/>
            <person name="Qutob D."/>
            <person name="Rehmany A."/>
            <person name="Rougon-Cardoso A."/>
            <person name="Ryden P."/>
            <person name="Torto-Alalibo T."/>
            <person name="Studholme D."/>
            <person name="Wang Y."/>
            <person name="Win J."/>
            <person name="Wood J."/>
            <person name="Clifton S.W."/>
            <person name="Rogers J."/>
            <person name="Van den Ackerveken G."/>
            <person name="Jones J.D."/>
            <person name="McDowell J.M."/>
            <person name="Beynon J."/>
            <person name="Tyler B.M."/>
        </authorList>
    </citation>
    <scope>NUCLEOTIDE SEQUENCE [LARGE SCALE GENOMIC DNA]</scope>
    <source>
        <strain evidence="4">Emoy2</strain>
    </source>
</reference>
<feature type="region of interest" description="Disordered" evidence="1">
    <location>
        <begin position="680"/>
        <end position="728"/>
    </location>
</feature>
<dbReference type="InterPro" id="IPR029071">
    <property type="entry name" value="Ubiquitin-like_domsf"/>
</dbReference>
<dbReference type="PANTHER" id="PTHR15204:SF0">
    <property type="entry name" value="LARGE PROLINE-RICH PROTEIN BAG6"/>
    <property type="match status" value="1"/>
</dbReference>
<evidence type="ECO:0000259" key="2">
    <source>
        <dbReference type="PROSITE" id="PS50053"/>
    </source>
</evidence>
<evidence type="ECO:0000313" key="3">
    <source>
        <dbReference type="EnsemblProtists" id="HpaP811229"/>
    </source>
</evidence>
<feature type="compositionally biased region" description="Low complexity" evidence="1">
    <location>
        <begin position="702"/>
        <end position="719"/>
    </location>
</feature>
<dbReference type="EMBL" id="JH598024">
    <property type="status" value="NOT_ANNOTATED_CDS"/>
    <property type="molecule type" value="Genomic_DNA"/>
</dbReference>
<feature type="compositionally biased region" description="Low complexity" evidence="1">
    <location>
        <begin position="649"/>
        <end position="659"/>
    </location>
</feature>
<proteinExistence type="predicted"/>
<dbReference type="VEuPathDB" id="FungiDB:HpaG811229"/>
<dbReference type="SUPFAM" id="SSF54160">
    <property type="entry name" value="Chromo domain-like"/>
    <property type="match status" value="1"/>
</dbReference>
<protein>
    <recommendedName>
        <fullName evidence="2">Ubiquitin-like domain-containing protein</fullName>
    </recommendedName>
</protein>
<dbReference type="PROSITE" id="PS50053">
    <property type="entry name" value="UBIQUITIN_2"/>
    <property type="match status" value="1"/>
</dbReference>
<dbReference type="eggNOG" id="KOG4248">
    <property type="taxonomic scope" value="Eukaryota"/>
</dbReference>
<dbReference type="Pfam" id="PF00240">
    <property type="entry name" value="ubiquitin"/>
    <property type="match status" value="1"/>
</dbReference>
<dbReference type="InParanoid" id="M4BXE8"/>
<keyword evidence="4" id="KW-1185">Reference proteome</keyword>
<dbReference type="Gene3D" id="2.30.30.140">
    <property type="match status" value="1"/>
</dbReference>
<feature type="region of interest" description="Disordered" evidence="1">
    <location>
        <begin position="391"/>
        <end position="411"/>
    </location>
</feature>
<dbReference type="GO" id="GO:0036503">
    <property type="term" value="P:ERAD pathway"/>
    <property type="evidence" value="ECO:0007669"/>
    <property type="project" value="TreeGrafter"/>
</dbReference>
<organism evidence="3 4">
    <name type="scientific">Hyaloperonospora arabidopsidis (strain Emoy2)</name>
    <name type="common">Downy mildew agent</name>
    <name type="synonym">Peronospora arabidopsidis</name>
    <dbReference type="NCBI Taxonomy" id="559515"/>
    <lineage>
        <taxon>Eukaryota</taxon>
        <taxon>Sar</taxon>
        <taxon>Stramenopiles</taxon>
        <taxon>Oomycota</taxon>
        <taxon>Peronosporomycetes</taxon>
        <taxon>Peronosporales</taxon>
        <taxon>Peronosporaceae</taxon>
        <taxon>Hyaloperonospora</taxon>
    </lineage>
</organism>
<dbReference type="CDD" id="cd17039">
    <property type="entry name" value="Ubl_ubiquitin_like"/>
    <property type="match status" value="1"/>
</dbReference>
<dbReference type="GO" id="GO:0071818">
    <property type="term" value="C:BAT3 complex"/>
    <property type="evidence" value="ECO:0007669"/>
    <property type="project" value="TreeGrafter"/>
</dbReference>
<dbReference type="PANTHER" id="PTHR15204">
    <property type="entry name" value="LARGE PROLINE-RICH PROTEIN BAG6"/>
    <property type="match status" value="1"/>
</dbReference>
<feature type="compositionally biased region" description="Low complexity" evidence="1">
    <location>
        <begin position="470"/>
        <end position="485"/>
    </location>
</feature>
<dbReference type="Gene3D" id="3.10.20.90">
    <property type="entry name" value="Phosphatidylinositol 3-kinase Catalytic Subunit, Chain A, domain 1"/>
    <property type="match status" value="1"/>
</dbReference>
<name>M4BXE8_HYAAE</name>
<feature type="compositionally biased region" description="Basic and acidic residues" evidence="1">
    <location>
        <begin position="602"/>
        <end position="647"/>
    </location>
</feature>
<evidence type="ECO:0000256" key="1">
    <source>
        <dbReference type="SAM" id="MobiDB-lite"/>
    </source>
</evidence>
<dbReference type="SMART" id="SM00213">
    <property type="entry name" value="UBQ"/>
    <property type="match status" value="1"/>
</dbReference>
<reference evidence="3" key="2">
    <citation type="submission" date="2015-06" db="UniProtKB">
        <authorList>
            <consortium name="EnsemblProtists"/>
        </authorList>
    </citation>
    <scope>IDENTIFICATION</scope>
    <source>
        <strain evidence="3">Emoy2</strain>
    </source>
</reference>
<dbReference type="Proteomes" id="UP000011713">
    <property type="component" value="Unassembled WGS sequence"/>
</dbReference>
<dbReference type="InterPro" id="IPR016197">
    <property type="entry name" value="Chromo-like_dom_sf"/>
</dbReference>
<dbReference type="HOGENOM" id="CLU_344354_0_0_1"/>
<feature type="domain" description="Ubiquitin-like" evidence="2">
    <location>
        <begin position="22"/>
        <end position="93"/>
    </location>
</feature>
<feature type="compositionally biased region" description="Polar residues" evidence="1">
    <location>
        <begin position="680"/>
        <end position="696"/>
    </location>
</feature>
<dbReference type="CDD" id="cd20104">
    <property type="entry name" value="MBT_PHF20L1-like"/>
    <property type="match status" value="1"/>
</dbReference>
<feature type="region of interest" description="Disordered" evidence="1">
    <location>
        <begin position="460"/>
        <end position="516"/>
    </location>
</feature>
<dbReference type="EnsemblProtists" id="HpaT811229">
    <property type="protein sequence ID" value="HpaP811229"/>
    <property type="gene ID" value="HpaG811229"/>
</dbReference>
<dbReference type="GO" id="GO:0051787">
    <property type="term" value="F:misfolded protein binding"/>
    <property type="evidence" value="ECO:0007669"/>
    <property type="project" value="TreeGrafter"/>
</dbReference>
<dbReference type="SUPFAM" id="SSF54236">
    <property type="entry name" value="Ubiquitin-like"/>
    <property type="match status" value="1"/>
</dbReference>
<feature type="compositionally biased region" description="Polar residues" evidence="1">
    <location>
        <begin position="493"/>
        <end position="505"/>
    </location>
</feature>
<evidence type="ECO:0000313" key="4">
    <source>
        <dbReference type="Proteomes" id="UP000011713"/>
    </source>
</evidence>
<accession>M4BXE8</accession>
<feature type="region of interest" description="Disordered" evidence="1">
    <location>
        <begin position="558"/>
        <end position="659"/>
    </location>
</feature>
<sequence length="755" mass="82433">MTDTSTSSLASLSLPAPAPDALHLRVKTLDDRVFPVVAARSMSVSDFRLEVARLTSVEVARQRLIYRGKLLKDGVTLAAYDVQDGHTVQLVAKAILRGSSPVAVAPALDALRPPVDGPAWNLATLRSALRRTGHLDDSVRREAGDETEQSVDLEPVAQSLMTVRTVLSTALFEPRTRTTTTTDGRGMRRFYVGQWLDVKDTVNQWLESTVLALADEKVLVHYHGWPTRWDEWIDVNSDRLAAFRTRTLHPRNGAHMSPIPTTRVPSAPQVGGLDVRRTIVDVRNVMREMMPHIDRLADLCEEELMQTTRVQEVEVDGNEDDVQHEAVDSSLTEEDGQVRENAVSEAAHLVAPLFDRFGRLLMDSVQLLDPLLRPELRGTSQRQQERRAIALRRSRGDLAPRQNESVSASMEVHGNTLSIRDLIATSTSAGSEVNQPRRSIDVHIHAIVAPVSLSSLASLTHSSNDAGTTSDSSSLSQSAPAPSLPRTGRSFGMNDSVNDTRNAGTHASDDESDQSRVPLLGSYRHRSQLQVNNLSEQQQRFVARDLDDFLSNDFFGTSFGNNDDNSDNDSSISYAHSDNMESGRSAYRPPSPLERMPSPRTPRNDDSSEDRSDMTGGVLEERLRARSSETPRESNEDSHGGGNDRARRASAGSSSSTLSASFPSFLDVVRRTLSGVRSLVQSESGSSPENASNSQDGALGYSLPSSSSSPLSSSSLSTPPESPVAHSSSEIIITSYHRRSSESARIPELLSGVIL</sequence>